<organism evidence="2">
    <name type="scientific">mine drainage metagenome</name>
    <dbReference type="NCBI Taxonomy" id="410659"/>
    <lineage>
        <taxon>unclassified sequences</taxon>
        <taxon>metagenomes</taxon>
        <taxon>ecological metagenomes</taxon>
    </lineage>
</organism>
<feature type="region of interest" description="Disordered" evidence="1">
    <location>
        <begin position="1"/>
        <end position="27"/>
    </location>
</feature>
<protein>
    <submittedName>
        <fullName evidence="2">Uncharacterized protein</fullName>
    </submittedName>
</protein>
<reference evidence="2" key="1">
    <citation type="submission" date="2016-10" db="EMBL/GenBank/DDBJ databases">
        <title>Sequence of Gallionella enrichment culture.</title>
        <authorList>
            <person name="Poehlein A."/>
            <person name="Muehling M."/>
            <person name="Daniel R."/>
        </authorList>
    </citation>
    <scope>NUCLEOTIDE SEQUENCE</scope>
</reference>
<comment type="caution">
    <text evidence="2">The sequence shown here is derived from an EMBL/GenBank/DDBJ whole genome shotgun (WGS) entry which is preliminary data.</text>
</comment>
<dbReference type="EMBL" id="MLJW01003684">
    <property type="protein sequence ID" value="OIQ71535.1"/>
    <property type="molecule type" value="Genomic_DNA"/>
</dbReference>
<accession>A0A1J5PUU3</accession>
<sequence length="302" mass="31832">MVNHGLGVDGRPKTQATGGNAANHTRLGGQGQQLKQLFFSGDGGHAFGHADAQVDHAVGPELQRSAPGDHLARVQWHSLHAVDRDADFTRISRVIGLQKGLHVVRRVAGDHHRIDQHTGYFDAARVQCAALGQAFDLGNHDAAAVARGHGNGQGFQRQRFALHAQVAVRVGGGGADDADVDREGFVEQIVFAVDVHAAHQVLGGSRIDLAATVQRVDKGVQTHVGQGAGFAGGDVAKQMGDHPLGQVVGFNLVADGQLLQLGHQPPVPTDDTCHQTRVAQVIQAAIFSITLSCGVDQRQVFG</sequence>
<feature type="compositionally biased region" description="Polar residues" evidence="1">
    <location>
        <begin position="14"/>
        <end position="23"/>
    </location>
</feature>
<evidence type="ECO:0000256" key="1">
    <source>
        <dbReference type="SAM" id="MobiDB-lite"/>
    </source>
</evidence>
<gene>
    <name evidence="2" type="ORF">GALL_468450</name>
</gene>
<evidence type="ECO:0000313" key="2">
    <source>
        <dbReference type="EMBL" id="OIQ71535.1"/>
    </source>
</evidence>
<proteinExistence type="predicted"/>
<name>A0A1J5PUU3_9ZZZZ</name>
<dbReference type="AlphaFoldDB" id="A0A1J5PUU3"/>